<accession>U4KWF0</accession>
<protein>
    <submittedName>
        <fullName evidence="1">Uncharacterized protein</fullName>
    </submittedName>
</protein>
<organism evidence="1 2">
    <name type="scientific">Pyronema omphalodes (strain CBS 100304)</name>
    <name type="common">Pyronema confluens</name>
    <dbReference type="NCBI Taxonomy" id="1076935"/>
    <lineage>
        <taxon>Eukaryota</taxon>
        <taxon>Fungi</taxon>
        <taxon>Dikarya</taxon>
        <taxon>Ascomycota</taxon>
        <taxon>Pezizomycotina</taxon>
        <taxon>Pezizomycetes</taxon>
        <taxon>Pezizales</taxon>
        <taxon>Pyronemataceae</taxon>
        <taxon>Pyronema</taxon>
    </lineage>
</organism>
<dbReference type="AlphaFoldDB" id="U4KWF0"/>
<evidence type="ECO:0000313" key="1">
    <source>
        <dbReference type="EMBL" id="CCX05802.1"/>
    </source>
</evidence>
<name>U4KWF0_PYROM</name>
<sequence length="89" mass="10107">MLSEVHEGLRLGFYGSLKAGMNQAVILCKGITFTEPQLRITTTNVRCIMLESILESSLELRQKSSIFWGTMYHCDIAAPFSNCYVEIYH</sequence>
<dbReference type="EMBL" id="HF935274">
    <property type="protein sequence ID" value="CCX05802.1"/>
    <property type="molecule type" value="Genomic_DNA"/>
</dbReference>
<dbReference type="Proteomes" id="UP000018144">
    <property type="component" value="Unassembled WGS sequence"/>
</dbReference>
<keyword evidence="2" id="KW-1185">Reference proteome</keyword>
<gene>
    <name evidence="1" type="ORF">PCON_05389</name>
</gene>
<reference evidence="1 2" key="1">
    <citation type="journal article" date="2013" name="PLoS Genet.">
        <title>The genome and development-dependent transcriptomes of Pyronema confluens: a window into fungal evolution.</title>
        <authorList>
            <person name="Traeger S."/>
            <person name="Altegoer F."/>
            <person name="Freitag M."/>
            <person name="Gabaldon T."/>
            <person name="Kempken F."/>
            <person name="Kumar A."/>
            <person name="Marcet-Houben M."/>
            <person name="Poggeler S."/>
            <person name="Stajich J.E."/>
            <person name="Nowrousian M."/>
        </authorList>
    </citation>
    <scope>NUCLEOTIDE SEQUENCE [LARGE SCALE GENOMIC DNA]</scope>
    <source>
        <strain evidence="2">CBS 100304</strain>
        <tissue evidence="1">Vegetative mycelium</tissue>
    </source>
</reference>
<evidence type="ECO:0000313" key="2">
    <source>
        <dbReference type="Proteomes" id="UP000018144"/>
    </source>
</evidence>
<proteinExistence type="predicted"/>